<sequence length="120" mass="12627">MIVAVPAEEQKLDSPLCVSFGRAPYYCVFDTETQKSIFIVNEAAQSPGGAGIQAAQDLVDANITTLITFRLGENAAKVLTTAGVSLLKALNLSIADNINAVLGNKLVALDAIHPGFHHAH</sequence>
<dbReference type="Pfam" id="PF02579">
    <property type="entry name" value="Nitro_FeMo-Co"/>
    <property type="match status" value="1"/>
</dbReference>
<dbReference type="InterPro" id="IPR033913">
    <property type="entry name" value="MTH1175_dom"/>
</dbReference>
<evidence type="ECO:0000259" key="1">
    <source>
        <dbReference type="Pfam" id="PF02579"/>
    </source>
</evidence>
<name>F0RUQ2_SPHGB</name>
<evidence type="ECO:0000313" key="3">
    <source>
        <dbReference type="Proteomes" id="UP000008466"/>
    </source>
</evidence>
<dbReference type="OrthoDB" id="9807451at2"/>
<dbReference type="Proteomes" id="UP000008466">
    <property type="component" value="Chromosome"/>
</dbReference>
<dbReference type="PANTHER" id="PTHR42983:SF1">
    <property type="entry name" value="IRON-MOLYBDENUM PROTEIN"/>
    <property type="match status" value="1"/>
</dbReference>
<dbReference type="CDD" id="cd00851">
    <property type="entry name" value="MTH1175"/>
    <property type="match status" value="1"/>
</dbReference>
<dbReference type="STRING" id="158189.SpiBuddy_0653"/>
<dbReference type="KEGG" id="sbu:SpiBuddy_0653"/>
<keyword evidence="3" id="KW-1185">Reference proteome</keyword>
<dbReference type="PANTHER" id="PTHR42983">
    <property type="entry name" value="DINITROGENASE IRON-MOLYBDENUM COFACTOR PROTEIN-RELATED"/>
    <property type="match status" value="1"/>
</dbReference>
<gene>
    <name evidence="2" type="ordered locus">SpiBuddy_0653</name>
</gene>
<dbReference type="InterPro" id="IPR003731">
    <property type="entry name" value="Di-Nase_FeMo-co_biosynth"/>
</dbReference>
<dbReference type="HOGENOM" id="CLU_104194_0_0_12"/>
<accession>F0RUQ2</accession>
<dbReference type="eggNOG" id="COG1433">
    <property type="taxonomic scope" value="Bacteria"/>
</dbReference>
<dbReference type="EMBL" id="CP002541">
    <property type="protein sequence ID" value="ADY12480.1"/>
    <property type="molecule type" value="Genomic_DNA"/>
</dbReference>
<feature type="domain" description="Dinitrogenase iron-molybdenum cofactor biosynthesis" evidence="1">
    <location>
        <begin position="13"/>
        <end position="101"/>
    </location>
</feature>
<protein>
    <submittedName>
        <fullName evidence="2">Dinitrogenase iron-molybdenum cofactor biosynthesis protein</fullName>
    </submittedName>
</protein>
<dbReference type="SUPFAM" id="SSF53146">
    <property type="entry name" value="Nitrogenase accessory factor-like"/>
    <property type="match status" value="1"/>
</dbReference>
<dbReference type="RefSeq" id="WP_013606333.1">
    <property type="nucleotide sequence ID" value="NC_015152.1"/>
</dbReference>
<dbReference type="Gene3D" id="3.30.420.130">
    <property type="entry name" value="Dinitrogenase iron-molybdenum cofactor biosynthesis domain"/>
    <property type="match status" value="1"/>
</dbReference>
<organism evidence="2 3">
    <name type="scientific">Sphaerochaeta globosa (strain ATCC BAA-1886 / DSM 22777 / Buddy)</name>
    <name type="common">Spirochaeta sp. (strain Buddy)</name>
    <dbReference type="NCBI Taxonomy" id="158189"/>
    <lineage>
        <taxon>Bacteria</taxon>
        <taxon>Pseudomonadati</taxon>
        <taxon>Spirochaetota</taxon>
        <taxon>Spirochaetia</taxon>
        <taxon>Spirochaetales</taxon>
        <taxon>Sphaerochaetaceae</taxon>
        <taxon>Sphaerochaeta</taxon>
    </lineage>
</organism>
<dbReference type="AlphaFoldDB" id="F0RUQ2"/>
<dbReference type="InterPro" id="IPR036105">
    <property type="entry name" value="DiNase_FeMo-co_biosyn_sf"/>
</dbReference>
<reference evidence="3" key="1">
    <citation type="submission" date="2011-02" db="EMBL/GenBank/DDBJ databases">
        <title>Complete sequence of Spirochaeta sp. Buddy.</title>
        <authorList>
            <person name="Lucas S."/>
            <person name="Copeland A."/>
            <person name="Lapidus A."/>
            <person name="Cheng J.-F."/>
            <person name="Goodwin L."/>
            <person name="Pitluck S."/>
            <person name="Zeytun A."/>
            <person name="Detter J.C."/>
            <person name="Han C."/>
            <person name="Tapia R."/>
            <person name="Land M."/>
            <person name="Hauser L."/>
            <person name="Kyrpides N."/>
            <person name="Ivanova N."/>
            <person name="Mikhailova N."/>
            <person name="Pagani I."/>
            <person name="Ritalahti K.M."/>
            <person name="Loeffler F.E."/>
            <person name="Woyke T."/>
        </authorList>
    </citation>
    <scope>NUCLEOTIDE SEQUENCE [LARGE SCALE GENOMIC DNA]</scope>
    <source>
        <strain evidence="3">ATCC BAA-1886 / DSM 22777 / Buddy</strain>
    </source>
</reference>
<evidence type="ECO:0000313" key="2">
    <source>
        <dbReference type="EMBL" id="ADY12480.1"/>
    </source>
</evidence>
<proteinExistence type="predicted"/>